<evidence type="ECO:0000313" key="3">
    <source>
        <dbReference type="Proteomes" id="UP000185622"/>
    </source>
</evidence>
<protein>
    <submittedName>
        <fullName evidence="2">DUF4169 domain-containing protein</fullName>
    </submittedName>
</protein>
<organism evidence="2 3">
    <name type="scientific">Thioclava nitratireducens</name>
    <dbReference type="NCBI Taxonomy" id="1915078"/>
    <lineage>
        <taxon>Bacteria</taxon>
        <taxon>Pseudomonadati</taxon>
        <taxon>Pseudomonadota</taxon>
        <taxon>Alphaproteobacteria</taxon>
        <taxon>Rhodobacterales</taxon>
        <taxon>Paracoccaceae</taxon>
        <taxon>Thioclava</taxon>
    </lineage>
</organism>
<dbReference type="EMBL" id="CP019437">
    <property type="protein sequence ID" value="AQS48051.1"/>
    <property type="molecule type" value="Genomic_DNA"/>
</dbReference>
<proteinExistence type="predicted"/>
<name>A0ABN4X6F9_9RHOB</name>
<feature type="compositionally biased region" description="Basic and acidic residues" evidence="1">
    <location>
        <begin position="29"/>
        <end position="60"/>
    </location>
</feature>
<dbReference type="Proteomes" id="UP000185622">
    <property type="component" value="Chromosome"/>
</dbReference>
<feature type="compositionally biased region" description="Polar residues" evidence="1">
    <location>
        <begin position="1"/>
        <end position="12"/>
    </location>
</feature>
<evidence type="ECO:0000313" key="2">
    <source>
        <dbReference type="EMBL" id="AQS48051.1"/>
    </source>
</evidence>
<feature type="region of interest" description="Disordered" evidence="1">
    <location>
        <begin position="1"/>
        <end position="60"/>
    </location>
</feature>
<evidence type="ECO:0000256" key="1">
    <source>
        <dbReference type="SAM" id="MobiDB-lite"/>
    </source>
</evidence>
<dbReference type="RefSeq" id="WP_075776605.1">
    <property type="nucleotide sequence ID" value="NZ_CP019437.1"/>
</dbReference>
<reference evidence="2 3" key="1">
    <citation type="submission" date="2017-01" db="EMBL/GenBank/DDBJ databases">
        <title>The complete genome sequence of a sulfur-oxidizing marine bacterium Thioclava sp. 25B10_4T.</title>
        <authorList>
            <person name="Liu Y."/>
            <person name="Lai Q."/>
            <person name="Shao Z."/>
        </authorList>
    </citation>
    <scope>NUCLEOTIDE SEQUENCE [LARGE SCALE GENOMIC DNA]</scope>
    <source>
        <strain evidence="2 3">25B10_4</strain>
    </source>
</reference>
<dbReference type="InterPro" id="IPR025227">
    <property type="entry name" value="DUF4169"/>
</dbReference>
<gene>
    <name evidence="2" type="ORF">BMG03_09735</name>
</gene>
<accession>A0ABN4X6F9</accession>
<dbReference type="Pfam" id="PF13770">
    <property type="entry name" value="DUF4169"/>
    <property type="match status" value="1"/>
</dbReference>
<keyword evidence="3" id="KW-1185">Reference proteome</keyword>
<sequence length="60" mass="7067">MSKVTNLNQFRKQQARVKKREQGSVNAEKFGRSKAEKALQESRATKERRDLDGHQREHDE</sequence>